<feature type="compositionally biased region" description="Acidic residues" evidence="3">
    <location>
        <begin position="183"/>
        <end position="193"/>
    </location>
</feature>
<feature type="compositionally biased region" description="Basic and acidic residues" evidence="3">
    <location>
        <begin position="685"/>
        <end position="707"/>
    </location>
</feature>
<reference evidence="4 5" key="1">
    <citation type="submission" date="2020-08" db="EMBL/GenBank/DDBJ databases">
        <authorList>
            <person name="Newling K."/>
            <person name="Davey J."/>
            <person name="Forrester S."/>
        </authorList>
    </citation>
    <scope>NUCLEOTIDE SEQUENCE [LARGE SCALE GENOMIC DNA]</scope>
    <source>
        <strain evidence="5">Crithidia deanei Carvalho (ATCC PRA-265)</strain>
    </source>
</reference>
<feature type="region of interest" description="Disordered" evidence="3">
    <location>
        <begin position="685"/>
        <end position="762"/>
    </location>
</feature>
<evidence type="ECO:0000313" key="5">
    <source>
        <dbReference type="Proteomes" id="UP000515908"/>
    </source>
</evidence>
<gene>
    <name evidence="4" type="ORF">ADEAN_000671500</name>
</gene>
<evidence type="ECO:0000256" key="3">
    <source>
        <dbReference type="SAM" id="MobiDB-lite"/>
    </source>
</evidence>
<dbReference type="PANTHER" id="PTHR24111:SF0">
    <property type="entry name" value="LEUCINE-RICH REPEAT-CONTAINING PROTEIN"/>
    <property type="match status" value="1"/>
</dbReference>
<dbReference type="SUPFAM" id="SSF52047">
    <property type="entry name" value="RNI-like"/>
    <property type="match status" value="2"/>
</dbReference>
<dbReference type="AlphaFoldDB" id="A0A7G2CKW3"/>
<protein>
    <submittedName>
        <fullName evidence="4">Leucine Rich repeat, putative</fullName>
    </submittedName>
</protein>
<dbReference type="EMBL" id="LR877157">
    <property type="protein sequence ID" value="CAD2219213.1"/>
    <property type="molecule type" value="Genomic_DNA"/>
</dbReference>
<feature type="compositionally biased region" description="Gly residues" evidence="3">
    <location>
        <begin position="205"/>
        <end position="214"/>
    </location>
</feature>
<dbReference type="Proteomes" id="UP000515908">
    <property type="component" value="Chromosome 13"/>
</dbReference>
<name>A0A7G2CKW3_9TRYP</name>
<dbReference type="Pfam" id="PF13516">
    <property type="entry name" value="LRR_6"/>
    <property type="match status" value="6"/>
</dbReference>
<feature type="compositionally biased region" description="Basic and acidic residues" evidence="3">
    <location>
        <begin position="717"/>
        <end position="729"/>
    </location>
</feature>
<dbReference type="InterPro" id="IPR032675">
    <property type="entry name" value="LRR_dom_sf"/>
</dbReference>
<feature type="region of interest" description="Disordered" evidence="3">
    <location>
        <begin position="180"/>
        <end position="214"/>
    </location>
</feature>
<evidence type="ECO:0000256" key="2">
    <source>
        <dbReference type="SAM" id="Coils"/>
    </source>
</evidence>
<dbReference type="SMART" id="SM00368">
    <property type="entry name" value="LRR_RI"/>
    <property type="match status" value="8"/>
</dbReference>
<evidence type="ECO:0000313" key="4">
    <source>
        <dbReference type="EMBL" id="CAD2219213.1"/>
    </source>
</evidence>
<dbReference type="PANTHER" id="PTHR24111">
    <property type="entry name" value="LEUCINE-RICH REPEAT-CONTAINING PROTEIN 34"/>
    <property type="match status" value="1"/>
</dbReference>
<sequence>MYQSLGITQEQMFSEVYSAWLRDTQEKRGDDSRQLFRGVVEGGFLERQISLPRQRIGINVLTSLSTLLYRSTLTKLDLYGNTLRDAGLEVLAQLLRDLPQLLYLNIGANGITGSSGMQHLSTGIALHKKLSTFLIGSNRNDPYANHITPASMCVLLEGCLRCRTLRVLDLSGCTLDGPTVLTTEEEGNPEDSGDGAATQPRGEDSGMGGTAGGGTRPSLHPVGLLVALLQSSTTITALQLKDTALTVSGALQIVQALYSNTTLTDLDLGYNQLNAKVGDALGGLLQSRVAMQHTCALKKLCLSGNDLFGNLKGLVGGANSVQAARSLRQQRHANPNYSETAFSFSTSGKSGWGETYSSLQRIDAKDTPSGPLLAVLANDRSLTHLELDACGVSGVSLALLCRSLSVNIGLKVLSIKHNHITPEDASLLGGALCRHGGLKRLYVSGNLLEDEGGCAFAKLVEVSGGEGLEVLDLRCTWLGDKSLIALGVALQQNTSLRVLLLDDNHFTYKGCEAFAAFVEQNNSLLSCPLGATSAPYPIQLRIERATQRNNKKLDNEEADALKREVVRLHYQSYKLEEARAELDSLKEKSADVKRTTENTDIQFKQDHSDYNKKIRELKEQIENYTNQEVSYKKQAADLEEELTKQRAQFEEDMELVKQRLEAEVAMREKMEVAFREAEETLRYVEGERPERERSTAREGGRDQEGRLGDWSTQRKQYKADSEALEKEVAQLEEELAAKAQKAAERKKSTVSVSSTTGKKKKK</sequence>
<keyword evidence="5" id="KW-1185">Reference proteome</keyword>
<evidence type="ECO:0000256" key="1">
    <source>
        <dbReference type="ARBA" id="ARBA00022737"/>
    </source>
</evidence>
<proteinExistence type="predicted"/>
<dbReference type="Gene3D" id="3.80.10.10">
    <property type="entry name" value="Ribonuclease Inhibitor"/>
    <property type="match status" value="4"/>
</dbReference>
<keyword evidence="2" id="KW-0175">Coiled coil</keyword>
<feature type="coiled-coil region" evidence="2">
    <location>
        <begin position="544"/>
        <end position="659"/>
    </location>
</feature>
<dbReference type="VEuPathDB" id="TriTrypDB:ADEAN_000671500"/>
<dbReference type="OrthoDB" id="278659at2759"/>
<dbReference type="InterPro" id="IPR052201">
    <property type="entry name" value="LRR-containing_regulator"/>
</dbReference>
<keyword evidence="1" id="KW-0677">Repeat</keyword>
<dbReference type="InterPro" id="IPR001611">
    <property type="entry name" value="Leu-rich_rpt"/>
</dbReference>
<accession>A0A7G2CKW3</accession>
<organism evidence="4 5">
    <name type="scientific">Angomonas deanei</name>
    <dbReference type="NCBI Taxonomy" id="59799"/>
    <lineage>
        <taxon>Eukaryota</taxon>
        <taxon>Discoba</taxon>
        <taxon>Euglenozoa</taxon>
        <taxon>Kinetoplastea</taxon>
        <taxon>Metakinetoplastina</taxon>
        <taxon>Trypanosomatida</taxon>
        <taxon>Trypanosomatidae</taxon>
        <taxon>Strigomonadinae</taxon>
        <taxon>Angomonas</taxon>
    </lineage>
</organism>